<evidence type="ECO:0000313" key="1">
    <source>
        <dbReference type="EMBL" id="BCB27993.1"/>
    </source>
</evidence>
<keyword evidence="2" id="KW-1185">Reference proteome</keyword>
<dbReference type="Proteomes" id="UP000502260">
    <property type="component" value="Chromosome"/>
</dbReference>
<organism evidence="1 2">
    <name type="scientific">Sulfurimicrobium lacus</name>
    <dbReference type="NCBI Taxonomy" id="2715678"/>
    <lineage>
        <taxon>Bacteria</taxon>
        <taxon>Pseudomonadati</taxon>
        <taxon>Pseudomonadota</taxon>
        <taxon>Betaproteobacteria</taxon>
        <taxon>Nitrosomonadales</taxon>
        <taxon>Sulfuricellaceae</taxon>
        <taxon>Sulfurimicrobium</taxon>
    </lineage>
</organism>
<dbReference type="AlphaFoldDB" id="A0A6F8VDU6"/>
<accession>A0A6F8VDU6</accession>
<dbReference type="EMBL" id="AP022853">
    <property type="protein sequence ID" value="BCB27993.1"/>
    <property type="molecule type" value="Genomic_DNA"/>
</dbReference>
<name>A0A6F8VDU6_9PROT</name>
<gene>
    <name evidence="1" type="ORF">SKTS_28790</name>
</gene>
<protein>
    <submittedName>
        <fullName evidence="1">Uncharacterized protein</fullName>
    </submittedName>
</protein>
<proteinExistence type="predicted"/>
<dbReference type="KEGG" id="slac:SKTS_28790"/>
<sequence>MSPPKFSQLDGARVILDQCGLYKPDIGTGESVDLVTVRRRLDEYALEPVLRKARGMLGNFWEVKFYVHWLSCLTTL</sequence>
<reference evidence="2" key="1">
    <citation type="submission" date="2020-03" db="EMBL/GenBank/DDBJ databases">
        <title>Complete genome sequence of sulfur-oxidizing bacterium skT11.</title>
        <authorList>
            <person name="Kanda M."/>
            <person name="Kojima H."/>
            <person name="Fukui M."/>
        </authorList>
    </citation>
    <scope>NUCLEOTIDE SEQUENCE [LARGE SCALE GENOMIC DNA]</scope>
    <source>
        <strain evidence="2">skT11</strain>
    </source>
</reference>
<evidence type="ECO:0000313" key="2">
    <source>
        <dbReference type="Proteomes" id="UP000502260"/>
    </source>
</evidence>